<dbReference type="GO" id="GO:0005096">
    <property type="term" value="F:GTPase activator activity"/>
    <property type="evidence" value="ECO:0007669"/>
    <property type="project" value="InterPro"/>
</dbReference>
<gene>
    <name evidence="1" type="ORF">Cvel_23211</name>
</gene>
<dbReference type="EMBL" id="CDMZ01001509">
    <property type="protein sequence ID" value="CEM33649.1"/>
    <property type="molecule type" value="Genomic_DNA"/>
</dbReference>
<dbReference type="GO" id="GO:0005829">
    <property type="term" value="C:cytosol"/>
    <property type="evidence" value="ECO:0007669"/>
    <property type="project" value="TreeGrafter"/>
</dbReference>
<sequence>MESDVERSNEWLRLFGQAVELGRLRGLRRFRVVGSAHYGGMQTAATVAPDLLLGEGKGVFFTALGLPPGGTGQVPLLSELTLRTIGLTDEQGVLLAEAVRVGNFRQVRVLELRSNWNLGRLGMEALVGAVEESEEGMPFLETLDVAYTHAGMGGASLGPALLSGKLGKLCKVNFMSSHLTADSVRALAGTVREGRFSVVSFLDLSHNELDSEAVGEFMTAIVQSEAGLPFLKVLDLRMNHLQSADGALVRALASGKLPTLEGLHPFHFSVGREGVEALAHTVREGREFPARLHQKIEFRLHDLPDNQTVVDPLLIALAESQKGLPRSISSLELNFGILREEAMALLASNQGEGGSCRGWRY</sequence>
<dbReference type="VEuPathDB" id="CryptoDB:Cvel_23211"/>
<reference evidence="1" key="1">
    <citation type="submission" date="2014-11" db="EMBL/GenBank/DDBJ databases">
        <authorList>
            <person name="Otto D Thomas"/>
            <person name="Naeem Raeece"/>
        </authorList>
    </citation>
    <scope>NUCLEOTIDE SEQUENCE</scope>
</reference>
<evidence type="ECO:0000313" key="1">
    <source>
        <dbReference type="EMBL" id="CEM33649.1"/>
    </source>
</evidence>
<dbReference type="GO" id="GO:0005634">
    <property type="term" value="C:nucleus"/>
    <property type="evidence" value="ECO:0007669"/>
    <property type="project" value="TreeGrafter"/>
</dbReference>
<organism evidence="1">
    <name type="scientific">Chromera velia CCMP2878</name>
    <dbReference type="NCBI Taxonomy" id="1169474"/>
    <lineage>
        <taxon>Eukaryota</taxon>
        <taxon>Sar</taxon>
        <taxon>Alveolata</taxon>
        <taxon>Colpodellida</taxon>
        <taxon>Chromeraceae</taxon>
        <taxon>Chromera</taxon>
    </lineage>
</organism>
<dbReference type="PhylomeDB" id="A0A0G4GSK5"/>
<dbReference type="InterPro" id="IPR027038">
    <property type="entry name" value="RanGap"/>
</dbReference>
<proteinExistence type="predicted"/>
<dbReference type="PANTHER" id="PTHR24113">
    <property type="entry name" value="RAN GTPASE-ACTIVATING PROTEIN 1"/>
    <property type="match status" value="1"/>
</dbReference>
<dbReference type="InterPro" id="IPR032675">
    <property type="entry name" value="LRR_dom_sf"/>
</dbReference>
<dbReference type="SUPFAM" id="SSF52047">
    <property type="entry name" value="RNI-like"/>
    <property type="match status" value="1"/>
</dbReference>
<dbReference type="PANTHER" id="PTHR24113:SF15">
    <property type="entry name" value="NACHT DOMAIN-CONTAINING PROTEIN"/>
    <property type="match status" value="1"/>
</dbReference>
<protein>
    <submittedName>
        <fullName evidence="1">Uncharacterized protein</fullName>
    </submittedName>
</protein>
<dbReference type="AlphaFoldDB" id="A0A0G4GSK5"/>
<accession>A0A0G4GSK5</accession>
<dbReference type="GO" id="GO:0031267">
    <property type="term" value="F:small GTPase binding"/>
    <property type="evidence" value="ECO:0007669"/>
    <property type="project" value="TreeGrafter"/>
</dbReference>
<dbReference type="GO" id="GO:0048471">
    <property type="term" value="C:perinuclear region of cytoplasm"/>
    <property type="evidence" value="ECO:0007669"/>
    <property type="project" value="TreeGrafter"/>
</dbReference>
<name>A0A0G4GSK5_9ALVE</name>
<dbReference type="Gene3D" id="3.80.10.10">
    <property type="entry name" value="Ribonuclease Inhibitor"/>
    <property type="match status" value="1"/>
</dbReference>
<dbReference type="GO" id="GO:0006913">
    <property type="term" value="P:nucleocytoplasmic transport"/>
    <property type="evidence" value="ECO:0007669"/>
    <property type="project" value="TreeGrafter"/>
</dbReference>